<evidence type="ECO:0000256" key="2">
    <source>
        <dbReference type="SAM" id="Phobius"/>
    </source>
</evidence>
<keyword evidence="2" id="KW-0472">Membrane</keyword>
<proteinExistence type="predicted"/>
<dbReference type="EMBL" id="PPFX01000002">
    <property type="protein sequence ID" value="PNU21568.1"/>
    <property type="molecule type" value="Genomic_DNA"/>
</dbReference>
<organism evidence="3 4">
    <name type="scientific">Geothermobacter hydrogeniphilus</name>
    <dbReference type="NCBI Taxonomy" id="1969733"/>
    <lineage>
        <taxon>Bacteria</taxon>
        <taxon>Pseudomonadati</taxon>
        <taxon>Thermodesulfobacteriota</taxon>
        <taxon>Desulfuromonadia</taxon>
        <taxon>Desulfuromonadales</taxon>
        <taxon>Geothermobacteraceae</taxon>
        <taxon>Geothermobacter</taxon>
    </lineage>
</organism>
<dbReference type="PANTHER" id="PTHR37804:SF1">
    <property type="entry name" value="CDAA REGULATORY PROTEIN CDAR"/>
    <property type="match status" value="1"/>
</dbReference>
<protein>
    <submittedName>
        <fullName evidence="3">YbbR domain pair protein</fullName>
    </submittedName>
</protein>
<dbReference type="OrthoDB" id="128578at2"/>
<accession>A0A2K2HE41</accession>
<evidence type="ECO:0000313" key="4">
    <source>
        <dbReference type="Proteomes" id="UP000236340"/>
    </source>
</evidence>
<reference evidence="3 4" key="1">
    <citation type="journal article" date="2018" name="Genome Announc.">
        <title>Genome Sequence of Geothermobacter sp. HR-1 Iron Reducer from the Loihi Seamount.</title>
        <authorList>
            <person name="Smith H."/>
            <person name="Abuyen K."/>
            <person name="Tremblay J."/>
            <person name="Savalia P."/>
            <person name="Perez-Rodriguez I."/>
            <person name="Emerson D."/>
            <person name="Tully B."/>
            <person name="Amend J."/>
        </authorList>
    </citation>
    <scope>NUCLEOTIDE SEQUENCE [LARGE SCALE GENOMIC DNA]</scope>
    <source>
        <strain evidence="3 4">HR-1</strain>
    </source>
</reference>
<feature type="region of interest" description="Disordered" evidence="1">
    <location>
        <begin position="212"/>
        <end position="250"/>
    </location>
</feature>
<evidence type="ECO:0000256" key="1">
    <source>
        <dbReference type="SAM" id="MobiDB-lite"/>
    </source>
</evidence>
<comment type="caution">
    <text evidence="3">The sequence shown here is derived from an EMBL/GenBank/DDBJ whole genome shotgun (WGS) entry which is preliminary data.</text>
</comment>
<dbReference type="CDD" id="cd20206">
    <property type="entry name" value="YbbR"/>
    <property type="match status" value="1"/>
</dbReference>
<name>A0A2K2HE41_9BACT</name>
<sequence length="250" mass="27053">MLSSLAQNWFLKLISLIFALVLWFFVMGERRQEIGLSVPLNLGNIPKGMMIANEVPNLIDVRISGPRTLLMNLSPQDVSISVDLKGLEPGITSFKRLDERLNIPSALRVTRLSPSYVDVKLERVKKKSVPVKVAVSGEPPEGYKLVKVSIKPSKVTIEGAESELKNVHQVQTEPVDLAGVKESFTLMVPIAYRGTYTRLTGQAAVEVQVTIKGPPEPEGNLVEKVPAETAGDAESAGGAKGSAGKKQDAK</sequence>
<evidence type="ECO:0000313" key="3">
    <source>
        <dbReference type="EMBL" id="PNU21568.1"/>
    </source>
</evidence>
<dbReference type="PANTHER" id="PTHR37804">
    <property type="entry name" value="CDAA REGULATORY PROTEIN CDAR"/>
    <property type="match status" value="1"/>
</dbReference>
<feature type="transmembrane region" description="Helical" evidence="2">
    <location>
        <begin position="6"/>
        <end position="26"/>
    </location>
</feature>
<dbReference type="AlphaFoldDB" id="A0A2K2HE41"/>
<keyword evidence="2" id="KW-0812">Transmembrane</keyword>
<dbReference type="InterPro" id="IPR012505">
    <property type="entry name" value="YbbR"/>
</dbReference>
<dbReference type="InterPro" id="IPR053154">
    <property type="entry name" value="c-di-AMP_regulator"/>
</dbReference>
<dbReference type="Gene3D" id="2.170.120.30">
    <property type="match status" value="1"/>
</dbReference>
<gene>
    <name evidence="3" type="ORF">C2E25_01515</name>
</gene>
<keyword evidence="2" id="KW-1133">Transmembrane helix</keyword>
<dbReference type="Pfam" id="PF07949">
    <property type="entry name" value="YbbR"/>
    <property type="match status" value="2"/>
</dbReference>
<dbReference type="Proteomes" id="UP000236340">
    <property type="component" value="Unassembled WGS sequence"/>
</dbReference>
<dbReference type="Gene3D" id="2.170.120.40">
    <property type="entry name" value="YbbR-like domain"/>
    <property type="match status" value="1"/>
</dbReference>